<proteinExistence type="predicted"/>
<dbReference type="RefSeq" id="WP_119341549.1">
    <property type="nucleotide sequence ID" value="NZ_BJXL01000097.1"/>
</dbReference>
<dbReference type="Proteomes" id="UP000321197">
    <property type="component" value="Unassembled WGS sequence"/>
</dbReference>
<dbReference type="AlphaFoldDB" id="A0A511R530"/>
<dbReference type="EMBL" id="BJXL01000097">
    <property type="protein sequence ID" value="GEM84397.1"/>
    <property type="molecule type" value="Genomic_DNA"/>
</dbReference>
<evidence type="ECO:0000313" key="1">
    <source>
        <dbReference type="EMBL" id="GEM84397.1"/>
    </source>
</evidence>
<evidence type="ECO:0000313" key="2">
    <source>
        <dbReference type="Proteomes" id="UP000321197"/>
    </source>
</evidence>
<organism evidence="1 2">
    <name type="scientific">Meiothermus hypogaeus NBRC 106114</name>
    <dbReference type="NCBI Taxonomy" id="1227553"/>
    <lineage>
        <taxon>Bacteria</taxon>
        <taxon>Thermotogati</taxon>
        <taxon>Deinococcota</taxon>
        <taxon>Deinococci</taxon>
        <taxon>Thermales</taxon>
        <taxon>Thermaceae</taxon>
        <taxon>Meiothermus</taxon>
    </lineage>
</organism>
<sequence length="108" mass="12635">MGKTKESSRLISDRELRLTAVVYARLGVVPYLRMHGRLPDRIGGPWNIIPMRLVIEERGTDPELTDDERLVYEAILREGRLPGGSVVLLDEEEKRRKEERKQLRRKKQ</sequence>
<gene>
    <name evidence="1" type="ORF">MHY01S_25630</name>
</gene>
<accession>A0A511R530</accession>
<protein>
    <submittedName>
        <fullName evidence="1">Uncharacterized protein</fullName>
    </submittedName>
</protein>
<name>A0A511R530_9DEIN</name>
<comment type="caution">
    <text evidence="1">The sequence shown here is derived from an EMBL/GenBank/DDBJ whole genome shotgun (WGS) entry which is preliminary data.</text>
</comment>
<dbReference type="OrthoDB" id="9922873at2"/>
<reference evidence="1 2" key="1">
    <citation type="submission" date="2019-07" db="EMBL/GenBank/DDBJ databases">
        <title>Whole genome shotgun sequence of Meiothermus hypogaeus NBRC 106114.</title>
        <authorList>
            <person name="Hosoyama A."/>
            <person name="Uohara A."/>
            <person name="Ohji S."/>
            <person name="Ichikawa N."/>
        </authorList>
    </citation>
    <scope>NUCLEOTIDE SEQUENCE [LARGE SCALE GENOMIC DNA]</scope>
    <source>
        <strain evidence="1 2">NBRC 106114</strain>
    </source>
</reference>